<sequence length="150" mass="15560">MNRSRPTRTRLAVCLGAPTLVAAGLLGPTVPLAHANSAHASSAQASSPVAHLNQLTFISSEVVAAYVVTACSADNTGTLNITVIDRTRLGVGTVNRQVRCDDVTHEDIVRVPAITGSFARGDTADVFVTLTQVGVSPQPPVTDSRTITVS</sequence>
<organism evidence="2 3">
    <name type="scientific">Kutzneria viridogrisea</name>
    <dbReference type="NCBI Taxonomy" id="47990"/>
    <lineage>
        <taxon>Bacteria</taxon>
        <taxon>Bacillati</taxon>
        <taxon>Actinomycetota</taxon>
        <taxon>Actinomycetes</taxon>
        <taxon>Pseudonocardiales</taxon>
        <taxon>Pseudonocardiaceae</taxon>
        <taxon>Kutzneria</taxon>
    </lineage>
</organism>
<proteinExistence type="predicted"/>
<evidence type="ECO:0000313" key="3">
    <source>
        <dbReference type="Proteomes" id="UP000517916"/>
    </source>
</evidence>
<feature type="signal peptide" evidence="1">
    <location>
        <begin position="1"/>
        <end position="22"/>
    </location>
</feature>
<dbReference type="Proteomes" id="UP000517916">
    <property type="component" value="Unassembled WGS sequence"/>
</dbReference>
<evidence type="ECO:0000313" key="2">
    <source>
        <dbReference type="EMBL" id="MBA8923240.1"/>
    </source>
</evidence>
<feature type="chain" id="PRO_5045871749" evidence="1">
    <location>
        <begin position="23"/>
        <end position="150"/>
    </location>
</feature>
<evidence type="ECO:0000256" key="1">
    <source>
        <dbReference type="SAM" id="SignalP"/>
    </source>
</evidence>
<keyword evidence="1" id="KW-0732">Signal</keyword>
<accession>A0ABR6B8Q5</accession>
<gene>
    <name evidence="2" type="ORF">BC739_000437</name>
</gene>
<protein>
    <submittedName>
        <fullName evidence="2">Uncharacterized protein</fullName>
    </submittedName>
</protein>
<comment type="caution">
    <text evidence="2">The sequence shown here is derived from an EMBL/GenBank/DDBJ whole genome shotgun (WGS) entry which is preliminary data.</text>
</comment>
<keyword evidence="3" id="KW-1185">Reference proteome</keyword>
<dbReference type="RefSeq" id="WP_182836101.1">
    <property type="nucleotide sequence ID" value="NZ_BAAABQ010000046.1"/>
</dbReference>
<name>A0ABR6B8Q5_9PSEU</name>
<dbReference type="EMBL" id="JACJID010000001">
    <property type="protein sequence ID" value="MBA8923240.1"/>
    <property type="molecule type" value="Genomic_DNA"/>
</dbReference>
<reference evidence="2 3" key="1">
    <citation type="submission" date="2020-08" db="EMBL/GenBank/DDBJ databases">
        <title>Genomic Encyclopedia of Archaeal and Bacterial Type Strains, Phase II (KMG-II): from individual species to whole genera.</title>
        <authorList>
            <person name="Goeker M."/>
        </authorList>
    </citation>
    <scope>NUCLEOTIDE SEQUENCE [LARGE SCALE GENOMIC DNA]</scope>
    <source>
        <strain evidence="2 3">DSM 43850</strain>
    </source>
</reference>